<dbReference type="AlphaFoldDB" id="B0MSV0"/>
<keyword evidence="2" id="KW-1185">Reference proteome</keyword>
<comment type="caution">
    <text evidence="1">The sequence shown here is derived from an EMBL/GenBank/DDBJ whole genome shotgun (WGS) entry which is preliminary data.</text>
</comment>
<evidence type="ECO:0000313" key="1">
    <source>
        <dbReference type="EMBL" id="EDS04456.1"/>
    </source>
</evidence>
<name>B0MSV0_9BACT</name>
<gene>
    <name evidence="1" type="ORF">ALIPUT_00327</name>
</gene>
<sequence length="69" mass="7751">MIFVSLCRTDPHPNTSYSFFSRRLSKSIRAGLPAAKKNCILSSAKIVKAEKKTGARSQFSEAYPIFLQR</sequence>
<accession>B0MSV0</accession>
<proteinExistence type="predicted"/>
<reference evidence="1" key="2">
    <citation type="submission" date="2013-09" db="EMBL/GenBank/DDBJ databases">
        <title>Draft genome sequence of Alistipes putredinis (DSM 17216).</title>
        <authorList>
            <person name="Sudarsanam P."/>
            <person name="Ley R."/>
            <person name="Guruge J."/>
            <person name="Turnbaugh P.J."/>
            <person name="Mahowald M."/>
            <person name="Liep D."/>
            <person name="Gordon J."/>
        </authorList>
    </citation>
    <scope>NUCLEOTIDE SEQUENCE</scope>
    <source>
        <strain evidence="1">DSM 17216</strain>
    </source>
</reference>
<dbReference type="EMBL" id="ABFK02000016">
    <property type="protein sequence ID" value="EDS04456.1"/>
    <property type="molecule type" value="Genomic_DNA"/>
</dbReference>
<dbReference type="HOGENOM" id="CLU_2766727_0_0_10"/>
<organism evidence="1 2">
    <name type="scientific">Alistipes putredinis DSM 17216</name>
    <dbReference type="NCBI Taxonomy" id="445970"/>
    <lineage>
        <taxon>Bacteria</taxon>
        <taxon>Pseudomonadati</taxon>
        <taxon>Bacteroidota</taxon>
        <taxon>Bacteroidia</taxon>
        <taxon>Bacteroidales</taxon>
        <taxon>Rikenellaceae</taxon>
        <taxon>Alistipes</taxon>
    </lineage>
</organism>
<evidence type="ECO:0000313" key="2">
    <source>
        <dbReference type="Proteomes" id="UP000005819"/>
    </source>
</evidence>
<reference evidence="1" key="1">
    <citation type="submission" date="2007-10" db="EMBL/GenBank/DDBJ databases">
        <authorList>
            <person name="Fulton L."/>
            <person name="Clifton S."/>
            <person name="Fulton B."/>
            <person name="Xu J."/>
            <person name="Minx P."/>
            <person name="Pepin K.H."/>
            <person name="Johnson M."/>
            <person name="Thiruvilangam P."/>
            <person name="Bhonagiri V."/>
            <person name="Nash W.E."/>
            <person name="Mardis E.R."/>
            <person name="Wilson R.K."/>
        </authorList>
    </citation>
    <scope>NUCLEOTIDE SEQUENCE [LARGE SCALE GENOMIC DNA]</scope>
    <source>
        <strain evidence="1">DSM 17216</strain>
    </source>
</reference>
<protein>
    <submittedName>
        <fullName evidence="1">Uncharacterized protein</fullName>
    </submittedName>
</protein>
<dbReference type="Proteomes" id="UP000005819">
    <property type="component" value="Unassembled WGS sequence"/>
</dbReference>